<feature type="domain" description="HTH tetR-type" evidence="6">
    <location>
        <begin position="5"/>
        <end position="65"/>
    </location>
</feature>
<dbReference type="GO" id="GO:0000976">
    <property type="term" value="F:transcription cis-regulatory region binding"/>
    <property type="evidence" value="ECO:0007669"/>
    <property type="project" value="TreeGrafter"/>
</dbReference>
<dbReference type="PANTHER" id="PTHR30055">
    <property type="entry name" value="HTH-TYPE TRANSCRIPTIONAL REGULATOR RUTR"/>
    <property type="match status" value="1"/>
</dbReference>
<dbReference type="PANTHER" id="PTHR30055:SF151">
    <property type="entry name" value="TRANSCRIPTIONAL REGULATORY PROTEIN"/>
    <property type="match status" value="1"/>
</dbReference>
<evidence type="ECO:0000256" key="1">
    <source>
        <dbReference type="ARBA" id="ARBA00023015"/>
    </source>
</evidence>
<evidence type="ECO:0000313" key="7">
    <source>
        <dbReference type="EMBL" id="MBB6551612.1"/>
    </source>
</evidence>
<dbReference type="Gene3D" id="1.10.357.10">
    <property type="entry name" value="Tetracycline Repressor, domain 2"/>
    <property type="match status" value="1"/>
</dbReference>
<dbReference type="InterPro" id="IPR023772">
    <property type="entry name" value="DNA-bd_HTH_TetR-type_CS"/>
</dbReference>
<dbReference type="PROSITE" id="PS50977">
    <property type="entry name" value="HTH_TETR_2"/>
    <property type="match status" value="1"/>
</dbReference>
<comment type="caution">
    <text evidence="7">The sequence shown here is derived from an EMBL/GenBank/DDBJ whole genome shotgun (WGS) entry which is preliminary data.</text>
</comment>
<dbReference type="Pfam" id="PF02909">
    <property type="entry name" value="TetR_C_1"/>
    <property type="match status" value="1"/>
</dbReference>
<dbReference type="EMBL" id="JACHMI010000001">
    <property type="protein sequence ID" value="MBB6551612.1"/>
    <property type="molecule type" value="Genomic_DNA"/>
</dbReference>
<keyword evidence="1" id="KW-0805">Transcription regulation</keyword>
<dbReference type="InterPro" id="IPR001647">
    <property type="entry name" value="HTH_TetR"/>
</dbReference>
<dbReference type="GO" id="GO:0003700">
    <property type="term" value="F:DNA-binding transcription factor activity"/>
    <property type="evidence" value="ECO:0007669"/>
    <property type="project" value="TreeGrafter"/>
</dbReference>
<feature type="region of interest" description="Disordered" evidence="5">
    <location>
        <begin position="221"/>
        <end position="240"/>
    </location>
</feature>
<accession>A0A7X0U1C0</accession>
<dbReference type="Proteomes" id="UP000565579">
    <property type="component" value="Unassembled WGS sequence"/>
</dbReference>
<evidence type="ECO:0000256" key="3">
    <source>
        <dbReference type="ARBA" id="ARBA00023163"/>
    </source>
</evidence>
<organism evidence="7 8">
    <name type="scientific">Nonomuraea rubra</name>
    <dbReference type="NCBI Taxonomy" id="46180"/>
    <lineage>
        <taxon>Bacteria</taxon>
        <taxon>Bacillati</taxon>
        <taxon>Actinomycetota</taxon>
        <taxon>Actinomycetes</taxon>
        <taxon>Streptosporangiales</taxon>
        <taxon>Streptosporangiaceae</taxon>
        <taxon>Nonomuraea</taxon>
    </lineage>
</organism>
<dbReference type="PROSITE" id="PS01081">
    <property type="entry name" value="HTH_TETR_1"/>
    <property type="match status" value="1"/>
</dbReference>
<evidence type="ECO:0000313" key="8">
    <source>
        <dbReference type="Proteomes" id="UP000565579"/>
    </source>
</evidence>
<keyword evidence="2 4" id="KW-0238">DNA-binding</keyword>
<dbReference type="SUPFAM" id="SSF48498">
    <property type="entry name" value="Tetracyclin repressor-like, C-terminal domain"/>
    <property type="match status" value="1"/>
</dbReference>
<evidence type="ECO:0000256" key="2">
    <source>
        <dbReference type="ARBA" id="ARBA00023125"/>
    </source>
</evidence>
<dbReference type="Pfam" id="PF00440">
    <property type="entry name" value="TetR_N"/>
    <property type="match status" value="1"/>
</dbReference>
<evidence type="ECO:0000259" key="6">
    <source>
        <dbReference type="PROSITE" id="PS50977"/>
    </source>
</evidence>
<reference evidence="7 8" key="1">
    <citation type="submission" date="2020-08" db="EMBL/GenBank/DDBJ databases">
        <title>Sequencing the genomes of 1000 actinobacteria strains.</title>
        <authorList>
            <person name="Klenk H.-P."/>
        </authorList>
    </citation>
    <scope>NUCLEOTIDE SEQUENCE [LARGE SCALE GENOMIC DNA]</scope>
    <source>
        <strain evidence="7 8">DSM 43768</strain>
    </source>
</reference>
<protein>
    <submittedName>
        <fullName evidence="7">AcrR family transcriptional regulator</fullName>
    </submittedName>
</protein>
<dbReference type="InterPro" id="IPR004111">
    <property type="entry name" value="Repressor_TetR_C"/>
</dbReference>
<dbReference type="InterPro" id="IPR050109">
    <property type="entry name" value="HTH-type_TetR-like_transc_reg"/>
</dbReference>
<dbReference type="InterPro" id="IPR009057">
    <property type="entry name" value="Homeodomain-like_sf"/>
</dbReference>
<keyword evidence="3" id="KW-0804">Transcription</keyword>
<feature type="DNA-binding region" description="H-T-H motif" evidence="4">
    <location>
        <begin position="28"/>
        <end position="47"/>
    </location>
</feature>
<dbReference type="RefSeq" id="WP_185105653.1">
    <property type="nucleotide sequence ID" value="NZ_BAAAXY010000118.1"/>
</dbReference>
<evidence type="ECO:0000256" key="5">
    <source>
        <dbReference type="SAM" id="MobiDB-lite"/>
    </source>
</evidence>
<sequence length="240" mass="26161">MPRETLTKDQIVRTAVELLDSEGIEGLSMRQLGIRLDSAATAVYWHVKSKDNLLVLAADAVWEEIELPDLEEVTWQAAATAMAKGLFAMILRHPWLVPAMSTHLLYGPGKARHDDHLLAVYQAAGFTGRDVEQAMKTVFTFVLGTALGVASEAAWRARLRRTGGDEQEQIRTMVAQATEIAMRFPRLRAHSATQDHDDTAAAPGNELEFGLRTILNGLQSELGAGRADGPAPPDDDPLLG</sequence>
<dbReference type="AlphaFoldDB" id="A0A7X0U1C0"/>
<dbReference type="GO" id="GO:0045892">
    <property type="term" value="P:negative regulation of DNA-templated transcription"/>
    <property type="evidence" value="ECO:0007669"/>
    <property type="project" value="InterPro"/>
</dbReference>
<evidence type="ECO:0000256" key="4">
    <source>
        <dbReference type="PROSITE-ProRule" id="PRU00335"/>
    </source>
</evidence>
<proteinExistence type="predicted"/>
<keyword evidence="8" id="KW-1185">Reference proteome</keyword>
<dbReference type="InterPro" id="IPR036271">
    <property type="entry name" value="Tet_transcr_reg_TetR-rel_C_sf"/>
</dbReference>
<dbReference type="SUPFAM" id="SSF46689">
    <property type="entry name" value="Homeodomain-like"/>
    <property type="match status" value="1"/>
</dbReference>
<dbReference type="Gene3D" id="1.10.10.60">
    <property type="entry name" value="Homeodomain-like"/>
    <property type="match status" value="1"/>
</dbReference>
<gene>
    <name evidence="7" type="ORF">HD593_006407</name>
</gene>
<name>A0A7X0U1C0_9ACTN</name>